<name>A0A183DT88_9BILA</name>
<reference evidence="5" key="1">
    <citation type="submission" date="2016-06" db="UniProtKB">
        <authorList>
            <consortium name="WormBaseParasite"/>
        </authorList>
    </citation>
    <scope>IDENTIFICATION</scope>
</reference>
<evidence type="ECO:0000313" key="3">
    <source>
        <dbReference type="EMBL" id="VDN19523.1"/>
    </source>
</evidence>
<organism evidence="5">
    <name type="scientific">Gongylonema pulchrum</name>
    <dbReference type="NCBI Taxonomy" id="637853"/>
    <lineage>
        <taxon>Eukaryota</taxon>
        <taxon>Metazoa</taxon>
        <taxon>Ecdysozoa</taxon>
        <taxon>Nematoda</taxon>
        <taxon>Chromadorea</taxon>
        <taxon>Rhabditida</taxon>
        <taxon>Spirurina</taxon>
        <taxon>Spiruromorpha</taxon>
        <taxon>Spiruroidea</taxon>
        <taxon>Gongylonematidae</taxon>
        <taxon>Gongylonema</taxon>
    </lineage>
</organism>
<feature type="compositionally biased region" description="Low complexity" evidence="1">
    <location>
        <begin position="50"/>
        <end position="61"/>
    </location>
</feature>
<gene>
    <name evidence="3" type="ORF">GPUH_LOCUS11929</name>
</gene>
<protein>
    <submittedName>
        <fullName evidence="5">MATH domain-containing protein</fullName>
    </submittedName>
</protein>
<feature type="chain" id="PRO_5043138870" evidence="2">
    <location>
        <begin position="27"/>
        <end position="1420"/>
    </location>
</feature>
<evidence type="ECO:0000256" key="2">
    <source>
        <dbReference type="SAM" id="SignalP"/>
    </source>
</evidence>
<evidence type="ECO:0000256" key="1">
    <source>
        <dbReference type="SAM" id="MobiDB-lite"/>
    </source>
</evidence>
<keyword evidence="2" id="KW-0732">Signal</keyword>
<feature type="region of interest" description="Disordered" evidence="1">
    <location>
        <begin position="50"/>
        <end position="83"/>
    </location>
</feature>
<keyword evidence="4" id="KW-1185">Reference proteome</keyword>
<feature type="compositionally biased region" description="Low complexity" evidence="1">
    <location>
        <begin position="110"/>
        <end position="127"/>
    </location>
</feature>
<dbReference type="EMBL" id="UYRT01078906">
    <property type="protein sequence ID" value="VDN19523.1"/>
    <property type="molecule type" value="Genomic_DNA"/>
</dbReference>
<dbReference type="Proteomes" id="UP000271098">
    <property type="component" value="Unassembled WGS sequence"/>
</dbReference>
<feature type="signal peptide" evidence="2">
    <location>
        <begin position="1"/>
        <end position="26"/>
    </location>
</feature>
<feature type="region of interest" description="Disordered" evidence="1">
    <location>
        <begin position="102"/>
        <end position="131"/>
    </location>
</feature>
<reference evidence="3 4" key="2">
    <citation type="submission" date="2018-11" db="EMBL/GenBank/DDBJ databases">
        <authorList>
            <consortium name="Pathogen Informatics"/>
        </authorList>
    </citation>
    <scope>NUCLEOTIDE SEQUENCE [LARGE SCALE GENOMIC DNA]</scope>
</reference>
<proteinExistence type="predicted"/>
<dbReference type="WBParaSite" id="GPUH_0001194301-mRNA-1">
    <property type="protein sequence ID" value="GPUH_0001194301-mRNA-1"/>
    <property type="gene ID" value="GPUH_0001194301"/>
</dbReference>
<accession>A0A183DT88</accession>
<evidence type="ECO:0000313" key="4">
    <source>
        <dbReference type="Proteomes" id="UP000271098"/>
    </source>
</evidence>
<sequence length="1420" mass="163209">MTATEIYGIFLIVCAELATTPTGTSSDKSNVNRILSYNSDDLFNTIHNKSSNIISSSPGKKNNSDDQKNSTPSEFGEIHNVDSDNILENSNNYTKRKFIHTHFGRVRSGNRSNSSDNKNSNNSNDNSNDNKRFIRIHFGRSVEENNADNNVRTFQNNSVKTEFIRDKFEPLFKCNHDDRSYILKHNNDEGNNSDKKRKLIHIHFDDGLDSGSNSKRRNILECFDDKSSEKRAIIPFRIELVFDGDNGTNILKNSSEGKNDKRKFIRIHFRCVYKYNVNSINHDNNNKNSNSASDKKIFIQMYFSQIFNINNNNSNDISKNYLNYTIDGSSNSSRMRSDILKYIEGENDKRKWLICFPPVRIFDDRNSSGILESNCEDKNNKKKFARIHIAITPSANKKNDNNILKSKFKNKKSNNNKEWSWRIPTFRIYDDSNKTNNQNNGSSATKLILDHFMRKCCDCISFNVNTRDKITVELPSSGSFNEVNGAICISLGDKLCFSSSYINKEKKLFRTDLCELFSNNVSNNNNVDNKRKFICIYNSSNILKYNDQGNNSDKKGRIVPDWHPLAFDNRNNSYILESNKDKSDKTNAIHINDLILNEDNSTSDNILETSDEDNNYNNGSKGWIIRFPAWSLFDESSKTNNGIHSKEGWIIRIDFRLKFDNSKSSNILKNISENKEDKNKFIRTDNKNSSSKGKIEWIETRRLDDRNKTISNITYNGSMNSRSSATNFIWITVCRKCKDTGNLRNDIRENITLELNSSDISKGLDGIISIDYSDKLCSTNNNNNSKNNDEKKFRFHRFWVIKFHSSSESNSKEKNHRKYYKRIRFGTASNGSKRNSSIGNSIMRFIHIHFAKPFDNSGYSNNNVLKNSSEANNNAQKKLFSITFSEVSRCNNNDCNNISESNCVNNKDDYERKSLCFEFNDTFDNKYNRPYVQKNDDEETIVRCHFEYAPYKSIDSSSIGILEQINEDKNRKKGQFIPSWPRLAFDGNKSSIILKSNRGDECIKKKFICIQILTLLKTNNETGITILETDSEGSSNDNNTWWRRCIHIGKAHDDSKNNSQNEKNNKKKFLCIDLMRKCNDRSSFSNSTRNHIELLFSGSLNEMNSTITINLSDRLCSSSNCNKETSFIHTDFCIVFDYNNNGSSISSKSNNVKKNNDHGKRQFIYAYDTSDFGKYRNNTGKKEKVFQIWNYLESNESNNLDNNSEDKIDTKVICIRLGKVPDITGNIGSTAIKTSNDDKNSIDDNKKRFEWMPSLHLYNESSKDSNEILKNSSHDDRNSAVKFICIYFGRKYSDNSSISNEKHNNIIIKLLRNGKSDEMNSTFCINISGRLCSNSSNSDNKKGSTLSFFVRYIPITTAITSLETKMKPTTLINFREVFSCNDNNGSITSQNSNVDNDGSNKGKFVHIYFEMKFNNIKNNT</sequence>
<evidence type="ECO:0000313" key="5">
    <source>
        <dbReference type="WBParaSite" id="GPUH_0001194301-mRNA-1"/>
    </source>
</evidence>